<accession>A0A2W4REM3</accession>
<name>A0A2W4REM3_9GAMM</name>
<evidence type="ECO:0008006" key="3">
    <source>
        <dbReference type="Google" id="ProtNLM"/>
    </source>
</evidence>
<sequence>MITDEFLYFFLRLRKGEVRRVVQRVKSLYPDDTPEQLAQHLINTQSVLSFVGGAILHLPQLIPVAGNVWKLAGFAGGASIMTRMHLYLILEIALLFDHDIEDKARIPELIGVIAASGVSAASPYLVSRLQWNPLAAIPISGVTASLVTQIVGAEAIRLYKKKKVSPKLVAKAKTVGISQ</sequence>
<dbReference type="AlphaFoldDB" id="A0A2W4REM3"/>
<organism evidence="1 2">
    <name type="scientific">Candidatus Methylumidiphilus alinenensis</name>
    <dbReference type="NCBI Taxonomy" id="2202197"/>
    <lineage>
        <taxon>Bacteria</taxon>
        <taxon>Pseudomonadati</taxon>
        <taxon>Pseudomonadota</taxon>
        <taxon>Gammaproteobacteria</taxon>
        <taxon>Methylococcales</taxon>
        <taxon>Candidatus Methylumidiphilus</taxon>
    </lineage>
</organism>
<evidence type="ECO:0000313" key="2">
    <source>
        <dbReference type="Proteomes" id="UP000249396"/>
    </source>
</evidence>
<comment type="caution">
    <text evidence="1">The sequence shown here is derived from an EMBL/GenBank/DDBJ whole genome shotgun (WGS) entry which is preliminary data.</text>
</comment>
<dbReference type="Proteomes" id="UP000249396">
    <property type="component" value="Unassembled WGS sequence"/>
</dbReference>
<protein>
    <recommendedName>
        <fullName evidence="3">DUF697 domain-containing protein</fullName>
    </recommendedName>
</protein>
<gene>
    <name evidence="1" type="ORF">DM484_10090</name>
</gene>
<reference evidence="1 2" key="1">
    <citation type="journal article" date="2018" name="Aquat. Microb. Ecol.">
        <title>Gammaproteobacterial methanotrophs dominate.</title>
        <authorList>
            <person name="Rissanen A.J."/>
            <person name="Saarenheimo J."/>
            <person name="Tiirola M."/>
            <person name="Peura S."/>
            <person name="Aalto S.L."/>
            <person name="Karvinen A."/>
            <person name="Nykanen H."/>
        </authorList>
    </citation>
    <scope>NUCLEOTIDE SEQUENCE [LARGE SCALE GENOMIC DNA]</scope>
    <source>
        <strain evidence="1">AMbin10</strain>
    </source>
</reference>
<evidence type="ECO:0000313" key="1">
    <source>
        <dbReference type="EMBL" id="PZN80289.1"/>
    </source>
</evidence>
<proteinExistence type="predicted"/>
<dbReference type="EMBL" id="QJPH01000286">
    <property type="protein sequence ID" value="PZN80289.1"/>
    <property type="molecule type" value="Genomic_DNA"/>
</dbReference>